<dbReference type="InParanoid" id="A0A6J0PDD7"/>
<sequence length="168" mass="18483">MVRSVVEMWQHKTTKLKEALELGEATIKAIEDKVKLVESRVEIEKSKAIVEAKLKAIDDFKASSNFEAEVMEGSTVVYMYRFQACKALVARLFSKVDVGRLNPEANKGEAEEDDQNVQAALAIKVPIVPVIEPITKPVVEDTAAAINSNAEVMVEQATEALVVDIENP</sequence>
<dbReference type="OrthoDB" id="801749at2759"/>
<name>A0A6J0PDD7_ELAGV</name>
<organism evidence="1 2">
    <name type="scientific">Elaeis guineensis var. tenera</name>
    <name type="common">Oil palm</name>
    <dbReference type="NCBI Taxonomy" id="51953"/>
    <lineage>
        <taxon>Eukaryota</taxon>
        <taxon>Viridiplantae</taxon>
        <taxon>Streptophyta</taxon>
        <taxon>Embryophyta</taxon>
        <taxon>Tracheophyta</taxon>
        <taxon>Spermatophyta</taxon>
        <taxon>Magnoliopsida</taxon>
        <taxon>Liliopsida</taxon>
        <taxon>Arecaceae</taxon>
        <taxon>Arecoideae</taxon>
        <taxon>Cocoseae</taxon>
        <taxon>Elaeidinae</taxon>
        <taxon>Elaeis</taxon>
    </lineage>
</organism>
<protein>
    <submittedName>
        <fullName evidence="2">Uncharacterized protein LOC109505169</fullName>
    </submittedName>
</protein>
<dbReference type="AlphaFoldDB" id="A0A6J0PDD7"/>
<gene>
    <name evidence="2" type="primary">LOC109505169</name>
</gene>
<dbReference type="Proteomes" id="UP000504607">
    <property type="component" value="Unplaced"/>
</dbReference>
<dbReference type="RefSeq" id="XP_019702995.1">
    <property type="nucleotide sequence ID" value="XM_019847436.2"/>
</dbReference>
<accession>A0A6J0PDD7</accession>
<reference evidence="2" key="1">
    <citation type="submission" date="2025-08" db="UniProtKB">
        <authorList>
            <consortium name="RefSeq"/>
        </authorList>
    </citation>
    <scope>IDENTIFICATION</scope>
</reference>
<proteinExistence type="predicted"/>
<keyword evidence="1" id="KW-1185">Reference proteome</keyword>
<evidence type="ECO:0000313" key="2">
    <source>
        <dbReference type="RefSeq" id="XP_019702995.1"/>
    </source>
</evidence>
<evidence type="ECO:0000313" key="1">
    <source>
        <dbReference type="Proteomes" id="UP000504607"/>
    </source>
</evidence>